<feature type="transmembrane region" description="Helical" evidence="6">
    <location>
        <begin position="480"/>
        <end position="499"/>
    </location>
</feature>
<evidence type="ECO:0000256" key="3">
    <source>
        <dbReference type="ARBA" id="ARBA00022989"/>
    </source>
</evidence>
<feature type="transmembrane region" description="Helical" evidence="6">
    <location>
        <begin position="200"/>
        <end position="222"/>
    </location>
</feature>
<organism evidence="8 9">
    <name type="scientific">Frigoriglobus tundricola</name>
    <dbReference type="NCBI Taxonomy" id="2774151"/>
    <lineage>
        <taxon>Bacteria</taxon>
        <taxon>Pseudomonadati</taxon>
        <taxon>Planctomycetota</taxon>
        <taxon>Planctomycetia</taxon>
        <taxon>Gemmatales</taxon>
        <taxon>Gemmataceae</taxon>
        <taxon>Frigoriglobus</taxon>
    </lineage>
</organism>
<evidence type="ECO:0000259" key="7">
    <source>
        <dbReference type="PROSITE" id="PS50850"/>
    </source>
</evidence>
<dbReference type="GO" id="GO:0016020">
    <property type="term" value="C:membrane"/>
    <property type="evidence" value="ECO:0007669"/>
    <property type="project" value="UniProtKB-SubCell"/>
</dbReference>
<dbReference type="Proteomes" id="UP000503447">
    <property type="component" value="Chromosome"/>
</dbReference>
<dbReference type="Pfam" id="PF07690">
    <property type="entry name" value="MFS_1"/>
    <property type="match status" value="1"/>
</dbReference>
<feature type="transmembrane region" description="Helical" evidence="6">
    <location>
        <begin position="270"/>
        <end position="294"/>
    </location>
</feature>
<dbReference type="RefSeq" id="WP_171474532.1">
    <property type="nucleotide sequence ID" value="NZ_CP053452.2"/>
</dbReference>
<dbReference type="InterPro" id="IPR011701">
    <property type="entry name" value="MFS"/>
</dbReference>
<dbReference type="PROSITE" id="PS50850">
    <property type="entry name" value="MFS"/>
    <property type="match status" value="1"/>
</dbReference>
<evidence type="ECO:0000256" key="1">
    <source>
        <dbReference type="ARBA" id="ARBA00004141"/>
    </source>
</evidence>
<keyword evidence="9" id="KW-1185">Reference proteome</keyword>
<dbReference type="CDD" id="cd17321">
    <property type="entry name" value="MFS_MMR_MDR_like"/>
    <property type="match status" value="1"/>
</dbReference>
<evidence type="ECO:0000313" key="9">
    <source>
        <dbReference type="Proteomes" id="UP000503447"/>
    </source>
</evidence>
<feature type="region of interest" description="Disordered" evidence="5">
    <location>
        <begin position="505"/>
        <end position="550"/>
    </location>
</feature>
<dbReference type="Gene3D" id="1.20.1250.20">
    <property type="entry name" value="MFS general substrate transporter like domains"/>
    <property type="match status" value="1"/>
</dbReference>
<gene>
    <name evidence="8" type="ORF">FTUN_7205</name>
</gene>
<feature type="compositionally biased region" description="Basic and acidic residues" evidence="5">
    <location>
        <begin position="530"/>
        <end position="540"/>
    </location>
</feature>
<feature type="transmembrane region" description="Helical" evidence="6">
    <location>
        <begin position="228"/>
        <end position="250"/>
    </location>
</feature>
<keyword evidence="4 6" id="KW-0472">Membrane</keyword>
<proteinExistence type="predicted"/>
<feature type="transmembrane region" description="Helical" evidence="6">
    <location>
        <begin position="168"/>
        <end position="188"/>
    </location>
</feature>
<reference evidence="9" key="1">
    <citation type="submission" date="2020-05" db="EMBL/GenBank/DDBJ databases">
        <title>Frigoriglobus tundricola gen. nov., sp. nov., a psychrotolerant cellulolytic planctomycete of the family Gemmataceae with two divergent copies of 16S rRNA gene.</title>
        <authorList>
            <person name="Kulichevskaya I.S."/>
            <person name="Ivanova A.A."/>
            <person name="Naumoff D.G."/>
            <person name="Beletsky A.V."/>
            <person name="Rijpstra W.I.C."/>
            <person name="Sinninghe Damste J.S."/>
            <person name="Mardanov A.V."/>
            <person name="Ravin N.V."/>
            <person name="Dedysh S.N."/>
        </authorList>
    </citation>
    <scope>NUCLEOTIDE SEQUENCE [LARGE SCALE GENOMIC DNA]</scope>
    <source>
        <strain evidence="9">PL17</strain>
    </source>
</reference>
<feature type="transmembrane region" description="Helical" evidence="6">
    <location>
        <begin position="306"/>
        <end position="325"/>
    </location>
</feature>
<accession>A0A6M5Z250</accession>
<dbReference type="InterPro" id="IPR036259">
    <property type="entry name" value="MFS_trans_sf"/>
</dbReference>
<feature type="transmembrane region" description="Helical" evidence="6">
    <location>
        <begin position="332"/>
        <end position="350"/>
    </location>
</feature>
<feature type="transmembrane region" description="Helical" evidence="6">
    <location>
        <begin position="362"/>
        <end position="388"/>
    </location>
</feature>
<keyword evidence="3 6" id="KW-1133">Transmembrane helix</keyword>
<dbReference type="InterPro" id="IPR005829">
    <property type="entry name" value="Sugar_transporter_CS"/>
</dbReference>
<feature type="transmembrane region" description="Helical" evidence="6">
    <location>
        <begin position="111"/>
        <end position="129"/>
    </location>
</feature>
<dbReference type="AlphaFoldDB" id="A0A6M5Z250"/>
<evidence type="ECO:0000313" key="8">
    <source>
        <dbReference type="EMBL" id="QJW99593.1"/>
    </source>
</evidence>
<evidence type="ECO:0000256" key="2">
    <source>
        <dbReference type="ARBA" id="ARBA00022692"/>
    </source>
</evidence>
<dbReference type="PANTHER" id="PTHR42718">
    <property type="entry name" value="MAJOR FACILITATOR SUPERFAMILY MULTIDRUG TRANSPORTER MFSC"/>
    <property type="match status" value="1"/>
</dbReference>
<evidence type="ECO:0000256" key="5">
    <source>
        <dbReference type="SAM" id="MobiDB-lite"/>
    </source>
</evidence>
<dbReference type="KEGG" id="ftj:FTUN_7205"/>
<feature type="domain" description="Major facilitator superfamily (MFS) profile" evidence="7">
    <location>
        <begin position="16"/>
        <end position="503"/>
    </location>
</feature>
<dbReference type="PROSITE" id="PS00216">
    <property type="entry name" value="SUGAR_TRANSPORT_1"/>
    <property type="match status" value="1"/>
</dbReference>
<protein>
    <submittedName>
        <fullName evidence="8">Putative MFS-type transporter</fullName>
    </submittedName>
</protein>
<feature type="transmembrane region" description="Helical" evidence="6">
    <location>
        <begin position="141"/>
        <end position="162"/>
    </location>
</feature>
<feature type="compositionally biased region" description="Pro residues" evidence="5">
    <location>
        <begin position="512"/>
        <end position="521"/>
    </location>
</feature>
<feature type="transmembrane region" description="Helical" evidence="6">
    <location>
        <begin position="47"/>
        <end position="70"/>
    </location>
</feature>
<keyword evidence="2 6" id="KW-0812">Transmembrane</keyword>
<dbReference type="Gene3D" id="1.20.1720.10">
    <property type="entry name" value="Multidrug resistance protein D"/>
    <property type="match status" value="1"/>
</dbReference>
<dbReference type="PRINTS" id="PR01036">
    <property type="entry name" value="TCRTETB"/>
</dbReference>
<dbReference type="EMBL" id="CP053452">
    <property type="protein sequence ID" value="QJW99593.1"/>
    <property type="molecule type" value="Genomic_DNA"/>
</dbReference>
<dbReference type="PANTHER" id="PTHR42718:SF49">
    <property type="entry name" value="EXPORT PROTEIN"/>
    <property type="match status" value="1"/>
</dbReference>
<sequence>MTNPTPGPVSAEKIAILGAVCLAALVLPLSFAGGAVATPTIGRHLGGGPVALNGITNAFMLTFGSFLMAAGTLADQFGRKRVFVTGVGLFVLFSLALSASPSVAVIDLLRAFQGVAAAAALAGGTAALAQEFEGDARTRAFSMLGTTFGTGLAFGPVLAGVLLEHFGWRSVFASSALVGALALVLGAPRMRETRDPGAGGLDWAGMGTFTGALTLFTVGVIQAPESGWLSPLVVGLLLGSALLLVAFIGIELRTTRPMLDLSLFRYPRFVGVQALPVATCYCYVVLLVLLPLRFMGVEGRSPVDAGLLMIALSAPMLVVPLLAAVLSRWLSAGVLSGIGLLIAAAGLLWLGRGTEMSTGRAVVFPLLLIGFGTGLPWGLMDGLSVSVVPRDRAGMATGIFSTTRVAGEGIALAVVSAVLAALAHSGLRDLLVQVAPGSALDPSEAAQVLASGDLERSAGLLPEVNRSLLLQCHADAFQKLLYVLTGITVVSALVVFAFLGRPPHQTTGPESVAPPAPPLPVEPDSIGAQRDTRSTADIRHIQPASTQLKG</sequence>
<feature type="transmembrane region" description="Helical" evidence="6">
    <location>
        <begin position="409"/>
        <end position="427"/>
    </location>
</feature>
<dbReference type="SUPFAM" id="SSF103473">
    <property type="entry name" value="MFS general substrate transporter"/>
    <property type="match status" value="1"/>
</dbReference>
<dbReference type="GO" id="GO:0022857">
    <property type="term" value="F:transmembrane transporter activity"/>
    <property type="evidence" value="ECO:0007669"/>
    <property type="project" value="InterPro"/>
</dbReference>
<evidence type="ECO:0000256" key="6">
    <source>
        <dbReference type="SAM" id="Phobius"/>
    </source>
</evidence>
<name>A0A6M5Z250_9BACT</name>
<evidence type="ECO:0000256" key="4">
    <source>
        <dbReference type="ARBA" id="ARBA00023136"/>
    </source>
</evidence>
<feature type="transmembrane region" description="Helical" evidence="6">
    <location>
        <begin position="82"/>
        <end position="99"/>
    </location>
</feature>
<comment type="subcellular location">
    <subcellularLocation>
        <location evidence="1">Membrane</location>
        <topology evidence="1">Multi-pass membrane protein</topology>
    </subcellularLocation>
</comment>
<dbReference type="InterPro" id="IPR020846">
    <property type="entry name" value="MFS_dom"/>
</dbReference>